<name>A0A7X9X9Q5_9BACT</name>
<dbReference type="EMBL" id="JABANE010000033">
    <property type="protein sequence ID" value="NME69027.1"/>
    <property type="molecule type" value="Genomic_DNA"/>
</dbReference>
<dbReference type="AlphaFoldDB" id="A0A7X9X9Q5"/>
<keyword evidence="2" id="KW-1185">Reference proteome</keyword>
<comment type="caution">
    <text evidence="1">The sequence shown here is derived from an EMBL/GenBank/DDBJ whole genome shotgun (WGS) entry which is preliminary data.</text>
</comment>
<gene>
    <name evidence="1" type="ORF">HHU12_13720</name>
</gene>
<evidence type="ECO:0000313" key="1">
    <source>
        <dbReference type="EMBL" id="NME69027.1"/>
    </source>
</evidence>
<proteinExistence type="predicted"/>
<evidence type="ECO:0000313" key="2">
    <source>
        <dbReference type="Proteomes" id="UP000576082"/>
    </source>
</evidence>
<protein>
    <submittedName>
        <fullName evidence="1">Uncharacterized protein</fullName>
    </submittedName>
</protein>
<dbReference type="RefSeq" id="WP_169657314.1">
    <property type="nucleotide sequence ID" value="NZ_JABANE010000033.1"/>
</dbReference>
<sequence>MKRHKFEFKTSKSTGRAVMEFRETGELYSISVTFKHKGKYFNKDQMKALLSTLPITLSEVANNTRFKVKKLADPKEDLDTTTAKKVATWTKLYKNKFQVAYKMTPKEIGQLKGIQATSEEIEAYLNSSEWNMKAKTVTEFCRGEVLNTIRRLIAQGVSTNNRFLDYYDASFESELKMSEMKEYWKHLRSLGFRVVMDSGKKK</sequence>
<organism evidence="1 2">
    <name type="scientific">Flammeovirga aprica JL-4</name>
    <dbReference type="NCBI Taxonomy" id="694437"/>
    <lineage>
        <taxon>Bacteria</taxon>
        <taxon>Pseudomonadati</taxon>
        <taxon>Bacteroidota</taxon>
        <taxon>Cytophagia</taxon>
        <taxon>Cytophagales</taxon>
        <taxon>Flammeovirgaceae</taxon>
        <taxon>Flammeovirga</taxon>
    </lineage>
</organism>
<accession>A0A7X9X9Q5</accession>
<reference evidence="1 2" key="1">
    <citation type="submission" date="2020-04" db="EMBL/GenBank/DDBJ databases">
        <title>Flammeovirga sp. SR4, a novel species isolated from seawater.</title>
        <authorList>
            <person name="Wang X."/>
        </authorList>
    </citation>
    <scope>NUCLEOTIDE SEQUENCE [LARGE SCALE GENOMIC DNA]</scope>
    <source>
        <strain evidence="1 2">ATCC 23126</strain>
    </source>
</reference>
<dbReference type="Proteomes" id="UP000576082">
    <property type="component" value="Unassembled WGS sequence"/>
</dbReference>